<evidence type="ECO:0000256" key="2">
    <source>
        <dbReference type="ARBA" id="ARBA00022448"/>
    </source>
</evidence>
<dbReference type="Gene3D" id="1.10.1200.120">
    <property type="entry name" value="Large-conductance mechanosensitive channel, MscL, domain 1"/>
    <property type="match status" value="1"/>
</dbReference>
<dbReference type="PANTHER" id="PTHR30266:SF2">
    <property type="entry name" value="LARGE-CONDUCTANCE MECHANOSENSITIVE CHANNEL"/>
    <property type="match status" value="1"/>
</dbReference>
<evidence type="ECO:0000256" key="8">
    <source>
        <dbReference type="ARBA" id="ARBA00023303"/>
    </source>
</evidence>
<dbReference type="NCBIfam" id="TIGR00220">
    <property type="entry name" value="mscL"/>
    <property type="match status" value="1"/>
</dbReference>
<comment type="subunit">
    <text evidence="9">Homopentamer.</text>
</comment>
<comment type="function">
    <text evidence="9">Channel that opens in response to stretch forces in the membrane lipid bilayer. May participate in the regulation of osmotic pressure changes within the cell.</text>
</comment>
<dbReference type="RefSeq" id="WP_091531039.1">
    <property type="nucleotide sequence ID" value="NZ_FOLT01000012.1"/>
</dbReference>
<dbReference type="Pfam" id="PF01741">
    <property type="entry name" value="MscL"/>
    <property type="match status" value="1"/>
</dbReference>
<dbReference type="STRING" id="753702.SAMN04488102_11210"/>
<evidence type="ECO:0000313" key="10">
    <source>
        <dbReference type="EMBL" id="SFC59215.1"/>
    </source>
</evidence>
<dbReference type="OrthoDB" id="9810350at2"/>
<proteinExistence type="inferred from homology"/>
<keyword evidence="7 9" id="KW-0472">Membrane</keyword>
<dbReference type="GO" id="GO:0005886">
    <property type="term" value="C:plasma membrane"/>
    <property type="evidence" value="ECO:0007669"/>
    <property type="project" value="UniProtKB-SubCell"/>
</dbReference>
<evidence type="ECO:0000256" key="7">
    <source>
        <dbReference type="ARBA" id="ARBA00023136"/>
    </source>
</evidence>
<evidence type="ECO:0000256" key="5">
    <source>
        <dbReference type="ARBA" id="ARBA00022989"/>
    </source>
</evidence>
<gene>
    <name evidence="9" type="primary">mscL</name>
    <name evidence="10" type="ORF">SAMN04488102_11210</name>
</gene>
<keyword evidence="11" id="KW-1185">Reference proteome</keyword>
<comment type="subcellular location">
    <subcellularLocation>
        <location evidence="9">Cell membrane</location>
        <topology evidence="9">Multi-pass membrane protein</topology>
    </subcellularLocation>
    <subcellularLocation>
        <location evidence="1">Membrane</location>
        <topology evidence="1">Multi-pass membrane protein</topology>
    </subcellularLocation>
</comment>
<organism evidence="10 11">
    <name type="scientific">Alkalibacterium subtropicum</name>
    <dbReference type="NCBI Taxonomy" id="753702"/>
    <lineage>
        <taxon>Bacteria</taxon>
        <taxon>Bacillati</taxon>
        <taxon>Bacillota</taxon>
        <taxon>Bacilli</taxon>
        <taxon>Lactobacillales</taxon>
        <taxon>Carnobacteriaceae</taxon>
        <taxon>Alkalibacterium</taxon>
    </lineage>
</organism>
<sequence>MLNEFKAFIMRGNVVELAVGIVIGAAFTAIVTAFVDNIITPIIVALSGNATVKQLSFQVGEATLTYGLFLQAVLDFLIIAVVLFIMIKIINQLARKEEAEPEPEVKAPTVESYLAEIRDLLAEQSDASTKGSETDMR</sequence>
<dbReference type="NCBIfam" id="NF001842">
    <property type="entry name" value="PRK00567.1-3"/>
    <property type="match status" value="1"/>
</dbReference>
<dbReference type="SUPFAM" id="SSF81330">
    <property type="entry name" value="Gated mechanosensitive channel"/>
    <property type="match status" value="1"/>
</dbReference>
<protein>
    <recommendedName>
        <fullName evidence="9">Large-conductance mechanosensitive channel</fullName>
    </recommendedName>
</protein>
<feature type="transmembrane region" description="Helical" evidence="9">
    <location>
        <begin position="66"/>
        <end position="87"/>
    </location>
</feature>
<comment type="similarity">
    <text evidence="9">Belongs to the MscL family.</text>
</comment>
<dbReference type="PRINTS" id="PR01264">
    <property type="entry name" value="MECHCHANNEL"/>
</dbReference>
<dbReference type="InterPro" id="IPR001185">
    <property type="entry name" value="MS_channel"/>
</dbReference>
<keyword evidence="5 9" id="KW-1133">Transmembrane helix</keyword>
<name>A0A1I1KFA6_9LACT</name>
<evidence type="ECO:0000256" key="6">
    <source>
        <dbReference type="ARBA" id="ARBA00023065"/>
    </source>
</evidence>
<keyword evidence="3 9" id="KW-1003">Cell membrane</keyword>
<accession>A0A1I1KFA6</accession>
<keyword evidence="8 9" id="KW-0407">Ion channel</keyword>
<dbReference type="Proteomes" id="UP000199612">
    <property type="component" value="Unassembled WGS sequence"/>
</dbReference>
<dbReference type="InterPro" id="IPR036019">
    <property type="entry name" value="MscL_channel"/>
</dbReference>
<keyword evidence="4 9" id="KW-0812">Transmembrane</keyword>
<dbReference type="InterPro" id="IPR037673">
    <property type="entry name" value="MSC/AndL"/>
</dbReference>
<dbReference type="AlphaFoldDB" id="A0A1I1KFA6"/>
<reference evidence="11" key="1">
    <citation type="submission" date="2016-10" db="EMBL/GenBank/DDBJ databases">
        <authorList>
            <person name="Varghese N."/>
            <person name="Submissions S."/>
        </authorList>
    </citation>
    <scope>NUCLEOTIDE SEQUENCE [LARGE SCALE GENOMIC DNA]</scope>
    <source>
        <strain evidence="11">DSM 23664</strain>
    </source>
</reference>
<evidence type="ECO:0000256" key="3">
    <source>
        <dbReference type="ARBA" id="ARBA00022475"/>
    </source>
</evidence>
<evidence type="ECO:0000313" key="11">
    <source>
        <dbReference type="Proteomes" id="UP000199612"/>
    </source>
</evidence>
<evidence type="ECO:0000256" key="1">
    <source>
        <dbReference type="ARBA" id="ARBA00004141"/>
    </source>
</evidence>
<keyword evidence="6 9" id="KW-0406">Ion transport</keyword>
<dbReference type="HAMAP" id="MF_00115">
    <property type="entry name" value="MscL"/>
    <property type="match status" value="1"/>
</dbReference>
<keyword evidence="2 9" id="KW-0813">Transport</keyword>
<dbReference type="PANTHER" id="PTHR30266">
    <property type="entry name" value="MECHANOSENSITIVE CHANNEL MSCL"/>
    <property type="match status" value="1"/>
</dbReference>
<dbReference type="EMBL" id="FOLT01000012">
    <property type="protein sequence ID" value="SFC59215.1"/>
    <property type="molecule type" value="Genomic_DNA"/>
</dbReference>
<evidence type="ECO:0000256" key="4">
    <source>
        <dbReference type="ARBA" id="ARBA00022692"/>
    </source>
</evidence>
<feature type="transmembrane region" description="Helical" evidence="9">
    <location>
        <begin position="21"/>
        <end position="46"/>
    </location>
</feature>
<evidence type="ECO:0000256" key="9">
    <source>
        <dbReference type="HAMAP-Rule" id="MF_00115"/>
    </source>
</evidence>
<dbReference type="GO" id="GO:0008381">
    <property type="term" value="F:mechanosensitive monoatomic ion channel activity"/>
    <property type="evidence" value="ECO:0007669"/>
    <property type="project" value="UniProtKB-UniRule"/>
</dbReference>